<dbReference type="InterPro" id="IPR040612">
    <property type="entry name" value="ArsA_HSP20-like"/>
</dbReference>
<dbReference type="KEGG" id="hsn:DV733_07780"/>
<dbReference type="Gene3D" id="2.60.40.790">
    <property type="match status" value="1"/>
</dbReference>
<dbReference type="InterPro" id="IPR008978">
    <property type="entry name" value="HSP20-like_chaperone"/>
</dbReference>
<organism evidence="3 4">
    <name type="scientific">Halapricum salinum</name>
    <dbReference type="NCBI Taxonomy" id="1457250"/>
    <lineage>
        <taxon>Archaea</taxon>
        <taxon>Methanobacteriati</taxon>
        <taxon>Methanobacteriota</taxon>
        <taxon>Stenosarchaea group</taxon>
        <taxon>Halobacteria</taxon>
        <taxon>Halobacteriales</taxon>
        <taxon>Haloarculaceae</taxon>
        <taxon>Halapricum</taxon>
    </lineage>
</organism>
<proteinExistence type="inferred from homology"/>
<accession>A0A4D6HD61</accession>
<evidence type="ECO:0000256" key="1">
    <source>
        <dbReference type="PROSITE-ProRule" id="PRU00285"/>
    </source>
</evidence>
<sequence>MRRDDRDDPFDDFFRELERMMNEMTNGDFDMHVERQAADGGRAPSRDIHLDIYEEDEAVRVVADIPGVEKEAIDLKCDGEELTIDASGSEREYFERVRLPVAVDEHSASATYNNGILEVSFDRRDSSADIDLS</sequence>
<protein>
    <submittedName>
        <fullName evidence="3">Hsp20/alpha crystallin family protein</fullName>
    </submittedName>
</protein>
<dbReference type="PROSITE" id="PS01031">
    <property type="entry name" value="SHSP"/>
    <property type="match status" value="1"/>
</dbReference>
<feature type="domain" description="SHSP" evidence="2">
    <location>
        <begin position="36"/>
        <end position="133"/>
    </location>
</feature>
<dbReference type="Pfam" id="PF17886">
    <property type="entry name" value="ArsA_HSP20"/>
    <property type="match status" value="1"/>
</dbReference>
<dbReference type="SUPFAM" id="SSF49764">
    <property type="entry name" value="HSP20-like chaperones"/>
    <property type="match status" value="1"/>
</dbReference>
<dbReference type="Proteomes" id="UP000296706">
    <property type="component" value="Chromosome"/>
</dbReference>
<name>A0A4D6HD61_9EURY</name>
<keyword evidence="4" id="KW-1185">Reference proteome</keyword>
<evidence type="ECO:0000313" key="3">
    <source>
        <dbReference type="EMBL" id="QCC51146.1"/>
    </source>
</evidence>
<evidence type="ECO:0000259" key="2">
    <source>
        <dbReference type="PROSITE" id="PS01031"/>
    </source>
</evidence>
<gene>
    <name evidence="3" type="ORF">DV733_07780</name>
</gene>
<dbReference type="AlphaFoldDB" id="A0A4D6HD61"/>
<dbReference type="RefSeq" id="WP_049995240.1">
    <property type="nucleotide sequence ID" value="NZ_CP031310.1"/>
</dbReference>
<dbReference type="EMBL" id="CP031310">
    <property type="protein sequence ID" value="QCC51146.1"/>
    <property type="molecule type" value="Genomic_DNA"/>
</dbReference>
<comment type="similarity">
    <text evidence="1">Belongs to the small heat shock protein (HSP20) family.</text>
</comment>
<dbReference type="GeneID" id="39847755"/>
<dbReference type="InterPro" id="IPR002068">
    <property type="entry name" value="A-crystallin/Hsp20_dom"/>
</dbReference>
<dbReference type="STRING" id="1457250.GCA_000755225_01350"/>
<evidence type="ECO:0000313" key="4">
    <source>
        <dbReference type="Proteomes" id="UP000296706"/>
    </source>
</evidence>
<reference evidence="3 4" key="1">
    <citation type="journal article" date="2019" name="Nat. Commun.">
        <title>A new type of DNA phosphorothioation-based antiviral system in archaea.</title>
        <authorList>
            <person name="Xiong L."/>
            <person name="Liu S."/>
            <person name="Chen S."/>
            <person name="Xiao Y."/>
            <person name="Zhu B."/>
            <person name="Gao Y."/>
            <person name="Zhang Y."/>
            <person name="Chen B."/>
            <person name="Luo J."/>
            <person name="Deng Z."/>
            <person name="Chen X."/>
            <person name="Wang L."/>
            <person name="Chen S."/>
        </authorList>
    </citation>
    <scope>NUCLEOTIDE SEQUENCE [LARGE SCALE GENOMIC DNA]</scope>
    <source>
        <strain evidence="3 4">CBA1105</strain>
    </source>
</reference>
<dbReference type="OrthoDB" id="26084at2157"/>
<dbReference type="CDD" id="cd06464">
    <property type="entry name" value="ACD_sHsps-like"/>
    <property type="match status" value="1"/>
</dbReference>